<dbReference type="Proteomes" id="UP001470230">
    <property type="component" value="Unassembled WGS sequence"/>
</dbReference>
<reference evidence="1 2" key="1">
    <citation type="submission" date="2024-04" db="EMBL/GenBank/DDBJ databases">
        <title>Tritrichomonas musculus Genome.</title>
        <authorList>
            <person name="Alves-Ferreira E."/>
            <person name="Grigg M."/>
            <person name="Lorenzi H."/>
            <person name="Galac M."/>
        </authorList>
    </citation>
    <scope>NUCLEOTIDE SEQUENCE [LARGE SCALE GENOMIC DNA]</scope>
    <source>
        <strain evidence="1 2">EAF2021</strain>
    </source>
</reference>
<organism evidence="1 2">
    <name type="scientific">Tritrichomonas musculus</name>
    <dbReference type="NCBI Taxonomy" id="1915356"/>
    <lineage>
        <taxon>Eukaryota</taxon>
        <taxon>Metamonada</taxon>
        <taxon>Parabasalia</taxon>
        <taxon>Tritrichomonadida</taxon>
        <taxon>Tritrichomonadidae</taxon>
        <taxon>Tritrichomonas</taxon>
    </lineage>
</organism>
<dbReference type="EMBL" id="JAPFFF010000069">
    <property type="protein sequence ID" value="KAK8836099.1"/>
    <property type="molecule type" value="Genomic_DNA"/>
</dbReference>
<keyword evidence="2" id="KW-1185">Reference proteome</keyword>
<comment type="caution">
    <text evidence="1">The sequence shown here is derived from an EMBL/GenBank/DDBJ whole genome shotgun (WGS) entry which is preliminary data.</text>
</comment>
<proteinExistence type="predicted"/>
<accession>A0ABR2GQ81</accession>
<name>A0ABR2GQ81_9EUKA</name>
<evidence type="ECO:0008006" key="3">
    <source>
        <dbReference type="Google" id="ProtNLM"/>
    </source>
</evidence>
<gene>
    <name evidence="1" type="ORF">M9Y10_040056</name>
</gene>
<evidence type="ECO:0000313" key="1">
    <source>
        <dbReference type="EMBL" id="KAK8836099.1"/>
    </source>
</evidence>
<evidence type="ECO:0000313" key="2">
    <source>
        <dbReference type="Proteomes" id="UP001470230"/>
    </source>
</evidence>
<protein>
    <recommendedName>
        <fullName evidence="3">Myb-like domain-containing protein</fullName>
    </recommendedName>
</protein>
<sequence>MLIQKVSEIWDSFPQNKIDDLILSFDGRLRTVLHNDGKSISDIFRKGLNLIPEFPLPSSDKLLKENDLIEKYDPTVDDSPLEFRTKRDFEPYETLLLMQLVNDGLKFKQMAPMFKDRTESSLQAKYKRITSPKKKK</sequence>